<accession>F2DUA7</accession>
<dbReference type="AlphaFoldDB" id="F2DUA7"/>
<dbReference type="EMBL" id="AK367475">
    <property type="protein sequence ID" value="BAJ98678.1"/>
    <property type="molecule type" value="mRNA"/>
</dbReference>
<protein>
    <submittedName>
        <fullName evidence="1">Predicted protein</fullName>
    </submittedName>
</protein>
<sequence>MIGVSPKCCFSAGNISRVWRTLLHGEKLTCFSTAFFCVRCCLPSNYLRFQQLYKDPPSRSQAREKRNHTGLHVLQTELIYCASRNNYQLYPECRILLVVCTKC</sequence>
<proteinExistence type="evidence at transcript level"/>
<name>F2DUA7_HORVV</name>
<reference evidence="1" key="1">
    <citation type="journal article" date="2011" name="Plant Physiol.">
        <title>Comprehensive sequence analysis of 24,783 barley full-length cDNAs derived from 12 clone libraries.</title>
        <authorList>
            <person name="Matsumoto T."/>
            <person name="Tanaka T."/>
            <person name="Sakai H."/>
            <person name="Amano N."/>
            <person name="Kanamori H."/>
            <person name="Kurita K."/>
            <person name="Kikuta A."/>
            <person name="Kamiya K."/>
            <person name="Yamamoto M."/>
            <person name="Ikawa H."/>
            <person name="Fujii N."/>
            <person name="Hori K."/>
            <person name="Itoh T."/>
            <person name="Sato K."/>
        </authorList>
    </citation>
    <scope>NUCLEOTIDE SEQUENCE</scope>
</reference>
<organism evidence="1">
    <name type="scientific">Hordeum vulgare subsp. vulgare</name>
    <name type="common">Domesticated barley</name>
    <dbReference type="NCBI Taxonomy" id="112509"/>
    <lineage>
        <taxon>Eukaryota</taxon>
        <taxon>Viridiplantae</taxon>
        <taxon>Streptophyta</taxon>
        <taxon>Embryophyta</taxon>
        <taxon>Tracheophyta</taxon>
        <taxon>Spermatophyta</taxon>
        <taxon>Magnoliopsida</taxon>
        <taxon>Liliopsida</taxon>
        <taxon>Poales</taxon>
        <taxon>Poaceae</taxon>
        <taxon>BOP clade</taxon>
        <taxon>Pooideae</taxon>
        <taxon>Triticodae</taxon>
        <taxon>Triticeae</taxon>
        <taxon>Hordeinae</taxon>
        <taxon>Hordeum</taxon>
    </lineage>
</organism>
<evidence type="ECO:0000313" key="1">
    <source>
        <dbReference type="EMBL" id="BAJ98678.1"/>
    </source>
</evidence>